<accession>A0A7X1KWH7</accession>
<name>A0A7X1KWH7_9PSED</name>
<protein>
    <submittedName>
        <fullName evidence="1">Lipopolysaccharide biosynthesis protein</fullName>
    </submittedName>
</protein>
<dbReference type="RefSeq" id="WP_166591278.1">
    <property type="nucleotide sequence ID" value="NZ_CP090311.1"/>
</dbReference>
<dbReference type="Gene3D" id="3.90.1480.10">
    <property type="entry name" value="Alpha-2,3-sialyltransferase"/>
    <property type="match status" value="1"/>
</dbReference>
<sequence>MEVVQAHPAVDSKLSHVRDFEECRHTESGAVFIIASGSSAKDFPIEEFAHVPMITMNGAISLFSKTAIRPHFYVCTDMSFPLQQPEFFAHAMKISQRVALWAEYARRTNVRPAGTLFTLKRAPKQTWLDYFLRRNKNLVQSRALIGQRTKSIGFSKNLSDGFYDARTVAYLALQLAHHLGFNKVFLVGVDLNQSTGRFYETTGSVLSPCGLDKHYHTRILPSLKLMSSKVMGDDFAVYNLSSSPRIPDKLIPRIDLPTLRTLLK</sequence>
<comment type="caution">
    <text evidence="1">The sequence shown here is derived from an EMBL/GenBank/DDBJ whole genome shotgun (WGS) entry which is preliminary data.</text>
</comment>
<evidence type="ECO:0000313" key="1">
    <source>
        <dbReference type="EMBL" id="MBC2689365.1"/>
    </source>
</evidence>
<dbReference type="EMBL" id="JACMYG010000004">
    <property type="protein sequence ID" value="MBC2689365.1"/>
    <property type="molecule type" value="Genomic_DNA"/>
</dbReference>
<gene>
    <name evidence="1" type="ORF">H7995_06065</name>
</gene>
<dbReference type="AlphaFoldDB" id="A0A7X1KWH7"/>
<organism evidence="1 2">
    <name type="scientific">Pseudomonas kielensis</name>
    <dbReference type="NCBI Taxonomy" id="2762577"/>
    <lineage>
        <taxon>Bacteria</taxon>
        <taxon>Pseudomonadati</taxon>
        <taxon>Pseudomonadota</taxon>
        <taxon>Gammaproteobacteria</taxon>
        <taxon>Pseudomonadales</taxon>
        <taxon>Pseudomonadaceae</taxon>
        <taxon>Pseudomonas</taxon>
    </lineage>
</organism>
<dbReference type="Proteomes" id="UP000526003">
    <property type="component" value="Unassembled WGS sequence"/>
</dbReference>
<reference evidence="1 2" key="1">
    <citation type="submission" date="2020-08" db="EMBL/GenBank/DDBJ databases">
        <title>Pseudomonas sp. nov.</title>
        <authorList>
            <person name="Gieschler S."/>
            <person name="Fiedler G."/>
            <person name="Brinks E."/>
            <person name="Boehnlein C."/>
            <person name="Franz C.M.A.P."/>
            <person name="Kabisch J."/>
        </authorList>
    </citation>
    <scope>NUCLEOTIDE SEQUENCE [LARGE SCALE GENOMIC DNA]</scope>
    <source>
        <strain evidence="1 2">MBT-1</strain>
    </source>
</reference>
<keyword evidence="2" id="KW-1185">Reference proteome</keyword>
<evidence type="ECO:0000313" key="2">
    <source>
        <dbReference type="Proteomes" id="UP000526003"/>
    </source>
</evidence>
<proteinExistence type="predicted"/>